<dbReference type="CDD" id="cd17370">
    <property type="entry name" value="MFS_MJ1317_like"/>
    <property type="match status" value="1"/>
</dbReference>
<organism evidence="7 8">
    <name type="scientific">Candidatus Segetimicrobium genomatis</name>
    <dbReference type="NCBI Taxonomy" id="2569760"/>
    <lineage>
        <taxon>Bacteria</taxon>
        <taxon>Bacillati</taxon>
        <taxon>Candidatus Sysuimicrobiota</taxon>
        <taxon>Candidatus Sysuimicrobiia</taxon>
        <taxon>Candidatus Sysuimicrobiales</taxon>
        <taxon>Candidatus Segetimicrobiaceae</taxon>
        <taxon>Candidatus Segetimicrobium</taxon>
    </lineage>
</organism>
<dbReference type="InterPro" id="IPR020846">
    <property type="entry name" value="MFS_dom"/>
</dbReference>
<reference evidence="7 8" key="1">
    <citation type="journal article" date="2019" name="Nat. Microbiol.">
        <title>Mediterranean grassland soil C-N compound turnover is dependent on rainfall and depth, and is mediated by genomically divergent microorganisms.</title>
        <authorList>
            <person name="Diamond S."/>
            <person name="Andeer P.F."/>
            <person name="Li Z."/>
            <person name="Crits-Christoph A."/>
            <person name="Burstein D."/>
            <person name="Anantharaman K."/>
            <person name="Lane K.R."/>
            <person name="Thomas B.C."/>
            <person name="Pan C."/>
            <person name="Northen T.R."/>
            <person name="Banfield J.F."/>
        </authorList>
    </citation>
    <scope>NUCLEOTIDE SEQUENCE [LARGE SCALE GENOMIC DNA]</scope>
    <source>
        <strain evidence="7">NP_4</strain>
    </source>
</reference>
<feature type="transmembrane region" description="Helical" evidence="5">
    <location>
        <begin position="364"/>
        <end position="384"/>
    </location>
</feature>
<evidence type="ECO:0000256" key="1">
    <source>
        <dbReference type="ARBA" id="ARBA00004651"/>
    </source>
</evidence>
<evidence type="ECO:0000313" key="8">
    <source>
        <dbReference type="Proteomes" id="UP000319353"/>
    </source>
</evidence>
<dbReference type="InterPro" id="IPR011701">
    <property type="entry name" value="MFS"/>
</dbReference>
<dbReference type="InterPro" id="IPR036259">
    <property type="entry name" value="MFS_trans_sf"/>
</dbReference>
<evidence type="ECO:0000313" key="7">
    <source>
        <dbReference type="EMBL" id="TMJ05499.1"/>
    </source>
</evidence>
<evidence type="ECO:0000256" key="4">
    <source>
        <dbReference type="ARBA" id="ARBA00023136"/>
    </source>
</evidence>
<dbReference type="Proteomes" id="UP000319353">
    <property type="component" value="Unassembled WGS sequence"/>
</dbReference>
<keyword evidence="3 5" id="KW-1133">Transmembrane helix</keyword>
<evidence type="ECO:0000256" key="5">
    <source>
        <dbReference type="SAM" id="Phobius"/>
    </source>
</evidence>
<comment type="caution">
    <text evidence="7">The sequence shown here is derived from an EMBL/GenBank/DDBJ whole genome shotgun (WGS) entry which is preliminary data.</text>
</comment>
<proteinExistence type="predicted"/>
<dbReference type="Pfam" id="PF07690">
    <property type="entry name" value="MFS_1"/>
    <property type="match status" value="2"/>
</dbReference>
<dbReference type="InterPro" id="IPR005829">
    <property type="entry name" value="Sugar_transporter_CS"/>
</dbReference>
<feature type="transmembrane region" description="Helical" evidence="5">
    <location>
        <begin position="272"/>
        <end position="290"/>
    </location>
</feature>
<dbReference type="PROSITE" id="PS50850">
    <property type="entry name" value="MFS"/>
    <property type="match status" value="1"/>
</dbReference>
<feature type="transmembrane region" description="Helical" evidence="5">
    <location>
        <begin position="237"/>
        <end position="260"/>
    </location>
</feature>
<keyword evidence="4 5" id="KW-0472">Membrane</keyword>
<gene>
    <name evidence="7" type="ORF">E6H01_03005</name>
</gene>
<sequence length="397" mass="41646">MRSALTGNVLVSGLVSFFTDVSSEMIVPVLPLFVTAVLGASMTAVGLIEGVAESTASVMRSFAGLLSDRFGRRKALIVFGYSLSNVTKHLLALTGSWGQVLAIRFGDRLGKGIRGAPRDALIADSVAAERRGLAFGFHRSLDTAGAALGPLIAFGTLAIMPENYRAVFWIATIPGAFAILIAGVFLRDLRRPAASHALGTVRIGGLGRRFAVFTAIITLFALGNSSDAFLILRAKNLGLPVATIPLIYFAFNVVYAVLSIPAGALSDRLGRRGVLIVGYVVFAIVYLGFAVASGPAGRWIVLPLFLTYGIYYALTEGVQRAFVVDLVPADLRATALGTFASATGLALLPASLVAGFLWDRIGPAAPFYFGAVMSAAAAVLLMIVDAGSKAALEMRQT</sequence>
<feature type="transmembrane region" description="Helical" evidence="5">
    <location>
        <begin position="33"/>
        <end position="52"/>
    </location>
</feature>
<dbReference type="AlphaFoldDB" id="A0A537LBV0"/>
<feature type="transmembrane region" description="Helical" evidence="5">
    <location>
        <begin position="210"/>
        <end position="231"/>
    </location>
</feature>
<dbReference type="SUPFAM" id="SSF103473">
    <property type="entry name" value="MFS general substrate transporter"/>
    <property type="match status" value="1"/>
</dbReference>
<name>A0A537LBV0_9BACT</name>
<dbReference type="Gene3D" id="1.20.1250.20">
    <property type="entry name" value="MFS general substrate transporter like domains"/>
    <property type="match status" value="2"/>
</dbReference>
<evidence type="ECO:0000256" key="3">
    <source>
        <dbReference type="ARBA" id="ARBA00022989"/>
    </source>
</evidence>
<dbReference type="PANTHER" id="PTHR23518">
    <property type="entry name" value="C-METHYLTRANSFERASE"/>
    <property type="match status" value="1"/>
</dbReference>
<feature type="transmembrane region" description="Helical" evidence="5">
    <location>
        <begin position="140"/>
        <end position="160"/>
    </location>
</feature>
<dbReference type="PROSITE" id="PS00216">
    <property type="entry name" value="SUGAR_TRANSPORT_1"/>
    <property type="match status" value="2"/>
</dbReference>
<evidence type="ECO:0000259" key="6">
    <source>
        <dbReference type="PROSITE" id="PS50850"/>
    </source>
</evidence>
<feature type="domain" description="Major facilitator superfamily (MFS) profile" evidence="6">
    <location>
        <begin position="8"/>
        <end position="389"/>
    </location>
</feature>
<dbReference type="GO" id="GO:0022857">
    <property type="term" value="F:transmembrane transporter activity"/>
    <property type="evidence" value="ECO:0007669"/>
    <property type="project" value="InterPro"/>
</dbReference>
<feature type="transmembrane region" description="Helical" evidence="5">
    <location>
        <begin position="166"/>
        <end position="189"/>
    </location>
</feature>
<dbReference type="EMBL" id="VBAL01000027">
    <property type="protein sequence ID" value="TMJ05499.1"/>
    <property type="molecule type" value="Genomic_DNA"/>
</dbReference>
<feature type="transmembrane region" description="Helical" evidence="5">
    <location>
        <begin position="296"/>
        <end position="314"/>
    </location>
</feature>
<protein>
    <submittedName>
        <fullName evidence="7">MFS transporter</fullName>
    </submittedName>
</protein>
<dbReference type="PANTHER" id="PTHR23518:SF2">
    <property type="entry name" value="MAJOR FACILITATOR SUPERFAMILY TRANSPORTER"/>
    <property type="match status" value="1"/>
</dbReference>
<accession>A0A537LBV0</accession>
<feature type="transmembrane region" description="Helical" evidence="5">
    <location>
        <begin position="335"/>
        <end position="358"/>
    </location>
</feature>
<dbReference type="GO" id="GO:0005886">
    <property type="term" value="C:plasma membrane"/>
    <property type="evidence" value="ECO:0007669"/>
    <property type="project" value="UniProtKB-SubCell"/>
</dbReference>
<evidence type="ECO:0000256" key="2">
    <source>
        <dbReference type="ARBA" id="ARBA00022692"/>
    </source>
</evidence>
<comment type="subcellular location">
    <subcellularLocation>
        <location evidence="1">Cell membrane</location>
        <topology evidence="1">Multi-pass membrane protein</topology>
    </subcellularLocation>
</comment>
<keyword evidence="2 5" id="KW-0812">Transmembrane</keyword>